<name>A0ABD3VNE3_SINWO</name>
<comment type="caution">
    <text evidence="2">The sequence shown here is derived from an EMBL/GenBank/DDBJ whole genome shotgun (WGS) entry which is preliminary data.</text>
</comment>
<evidence type="ECO:0000313" key="2">
    <source>
        <dbReference type="EMBL" id="KAL3862223.1"/>
    </source>
</evidence>
<organism evidence="2 3">
    <name type="scientific">Sinanodonta woodiana</name>
    <name type="common">Chinese pond mussel</name>
    <name type="synonym">Anodonta woodiana</name>
    <dbReference type="NCBI Taxonomy" id="1069815"/>
    <lineage>
        <taxon>Eukaryota</taxon>
        <taxon>Metazoa</taxon>
        <taxon>Spiralia</taxon>
        <taxon>Lophotrochozoa</taxon>
        <taxon>Mollusca</taxon>
        <taxon>Bivalvia</taxon>
        <taxon>Autobranchia</taxon>
        <taxon>Heteroconchia</taxon>
        <taxon>Palaeoheterodonta</taxon>
        <taxon>Unionida</taxon>
        <taxon>Unionoidea</taxon>
        <taxon>Unionidae</taxon>
        <taxon>Unioninae</taxon>
        <taxon>Sinanodonta</taxon>
    </lineage>
</organism>
<dbReference type="EMBL" id="JBJQND010000011">
    <property type="protein sequence ID" value="KAL3862223.1"/>
    <property type="molecule type" value="Genomic_DNA"/>
</dbReference>
<evidence type="ECO:0000313" key="3">
    <source>
        <dbReference type="Proteomes" id="UP001634394"/>
    </source>
</evidence>
<keyword evidence="3" id="KW-1185">Reference proteome</keyword>
<reference evidence="2 3" key="1">
    <citation type="submission" date="2024-11" db="EMBL/GenBank/DDBJ databases">
        <title>Chromosome-level genome assembly of the freshwater bivalve Anodonta woodiana.</title>
        <authorList>
            <person name="Chen X."/>
        </authorList>
    </citation>
    <scope>NUCLEOTIDE SEQUENCE [LARGE SCALE GENOMIC DNA]</scope>
    <source>
        <strain evidence="2">MN2024</strain>
        <tissue evidence="2">Gills</tissue>
    </source>
</reference>
<keyword evidence="1" id="KW-0732">Signal</keyword>
<dbReference type="AlphaFoldDB" id="A0ABD3VNE3"/>
<accession>A0ABD3VNE3</accession>
<gene>
    <name evidence="2" type="ORF">ACJMK2_008209</name>
</gene>
<proteinExistence type="predicted"/>
<protein>
    <recommendedName>
        <fullName evidence="4">Protein sleepless</fullName>
    </recommendedName>
</protein>
<sequence>MGYWSTYVDFVILLLFICHNDISGETSWCYSCGSTGAGGDCEVNTDALTKATKQNESFTFVKECAYPYNVSCSIEHYMQSGGTTSFIRDCSDGVTFSYHDPSSKANFARLNDLSKINNNETACVYNGQYLICLSLCNSSNFCNGPSESAANEIFHMTKLLIFYLALMVTLFLV</sequence>
<evidence type="ECO:0000256" key="1">
    <source>
        <dbReference type="SAM" id="SignalP"/>
    </source>
</evidence>
<dbReference type="Proteomes" id="UP001634394">
    <property type="component" value="Unassembled WGS sequence"/>
</dbReference>
<feature type="chain" id="PRO_5044886657" description="Protein sleepless" evidence="1">
    <location>
        <begin position="25"/>
        <end position="173"/>
    </location>
</feature>
<evidence type="ECO:0008006" key="4">
    <source>
        <dbReference type="Google" id="ProtNLM"/>
    </source>
</evidence>
<feature type="signal peptide" evidence="1">
    <location>
        <begin position="1"/>
        <end position="24"/>
    </location>
</feature>